<dbReference type="PANTHER" id="PTHR47955:SF19">
    <property type="entry name" value="CYTOCHROME P450 71A9-LIKE ISOFORM X1"/>
    <property type="match status" value="1"/>
</dbReference>
<keyword evidence="7" id="KW-1133">Transmembrane helix</keyword>
<keyword evidence="10 13" id="KW-0503">Monooxygenase</keyword>
<dbReference type="InterPro" id="IPR002401">
    <property type="entry name" value="Cyt_P450_E_grp-I"/>
</dbReference>
<dbReference type="Pfam" id="PF00067">
    <property type="entry name" value="p450"/>
    <property type="match status" value="1"/>
</dbReference>
<keyword evidence="8 13" id="KW-0560">Oxidoreductase</keyword>
<comment type="cofactor">
    <cofactor evidence="1 12">
        <name>heme</name>
        <dbReference type="ChEBI" id="CHEBI:30413"/>
    </cofactor>
</comment>
<dbReference type="AlphaFoldDB" id="A0AAE1WZD4"/>
<keyword evidence="5" id="KW-0812">Transmembrane</keyword>
<feature type="binding site" description="axial binding residue" evidence="12">
    <location>
        <position position="439"/>
    </location>
    <ligand>
        <name>heme</name>
        <dbReference type="ChEBI" id="CHEBI:30413"/>
    </ligand>
    <ligandPart>
        <name>Fe</name>
        <dbReference type="ChEBI" id="CHEBI:18248"/>
    </ligandPart>
</feature>
<evidence type="ECO:0000313" key="15">
    <source>
        <dbReference type="Proteomes" id="UP001289374"/>
    </source>
</evidence>
<dbReference type="GO" id="GO:0016705">
    <property type="term" value="F:oxidoreductase activity, acting on paired donors, with incorporation or reduction of molecular oxygen"/>
    <property type="evidence" value="ECO:0007669"/>
    <property type="project" value="InterPro"/>
</dbReference>
<evidence type="ECO:0000256" key="9">
    <source>
        <dbReference type="ARBA" id="ARBA00023004"/>
    </source>
</evidence>
<dbReference type="GO" id="GO:0020037">
    <property type="term" value="F:heme binding"/>
    <property type="evidence" value="ECO:0007669"/>
    <property type="project" value="InterPro"/>
</dbReference>
<evidence type="ECO:0000256" key="1">
    <source>
        <dbReference type="ARBA" id="ARBA00001971"/>
    </source>
</evidence>
<dbReference type="Gene3D" id="1.10.630.10">
    <property type="entry name" value="Cytochrome P450"/>
    <property type="match status" value="1"/>
</dbReference>
<evidence type="ECO:0000313" key="14">
    <source>
        <dbReference type="EMBL" id="KAK4402475.1"/>
    </source>
</evidence>
<evidence type="ECO:0000256" key="7">
    <source>
        <dbReference type="ARBA" id="ARBA00022989"/>
    </source>
</evidence>
<sequence length="502" mass="57126">MDLKQWLVASVLLILALRYLHTKKIKRKNIKHLPGPPRLPIIGNLHQLGQHPHVSLHSLAKKYGPIFYLQLGEIPTLVLSSPQMAREAMKTNDLALATRPEIFAAKHLFYNSSDIAFSPYGAHWRNVRKVCILELLSAKRVQSYGFVREQEVAKLVQRVAESCHNSINLSKLLNMYANGVVCRVVFGKDFTGGDGEYERLGFQEMLCEYQELLGGFSLGDFFPSMEFMHSLTGHKSRLVRAFKRFDKFFSDVIEERLNSHGRKEQKDFVDILLEVQQDEHADTPLTMDNVKAILLDMFAAGTDTTFITLDWAMIELVINPRVLGKVQAEVRSVVGERKYVSENDLPNLHYMKAVIKEVFRLHPPAPVLVPRESMEEITIGGLTIPEKTRVFINAWAVGRDPESWPDPERFEPERFVDSDVDFKGQDFELIPFGAGRRICPAITFGSASVEICLAQLVHSFDWELPPGIRAEDLDMTEVFGITMHRRCPLMVIAKPYIPIIKN</sequence>
<dbReference type="PRINTS" id="PR00463">
    <property type="entry name" value="EP450I"/>
</dbReference>
<keyword evidence="6 12" id="KW-0479">Metal-binding</keyword>
<dbReference type="SUPFAM" id="SSF48264">
    <property type="entry name" value="Cytochrome P450"/>
    <property type="match status" value="1"/>
</dbReference>
<dbReference type="CDD" id="cd11072">
    <property type="entry name" value="CYP71-like"/>
    <property type="match status" value="1"/>
</dbReference>
<evidence type="ECO:0000256" key="4">
    <source>
        <dbReference type="ARBA" id="ARBA00022617"/>
    </source>
</evidence>
<evidence type="ECO:0000256" key="12">
    <source>
        <dbReference type="PIRSR" id="PIRSR602401-1"/>
    </source>
</evidence>
<evidence type="ECO:0000256" key="11">
    <source>
        <dbReference type="ARBA" id="ARBA00023136"/>
    </source>
</evidence>
<reference evidence="14" key="2">
    <citation type="journal article" date="2024" name="Plant">
        <title>Genomic evolution and insights into agronomic trait innovations of Sesamum species.</title>
        <authorList>
            <person name="Miao H."/>
            <person name="Wang L."/>
            <person name="Qu L."/>
            <person name="Liu H."/>
            <person name="Sun Y."/>
            <person name="Le M."/>
            <person name="Wang Q."/>
            <person name="Wei S."/>
            <person name="Zheng Y."/>
            <person name="Lin W."/>
            <person name="Duan Y."/>
            <person name="Cao H."/>
            <person name="Xiong S."/>
            <person name="Wang X."/>
            <person name="Wei L."/>
            <person name="Li C."/>
            <person name="Ma Q."/>
            <person name="Ju M."/>
            <person name="Zhao R."/>
            <person name="Li G."/>
            <person name="Mu C."/>
            <person name="Tian Q."/>
            <person name="Mei H."/>
            <person name="Zhang T."/>
            <person name="Gao T."/>
            <person name="Zhang H."/>
        </authorList>
    </citation>
    <scope>NUCLEOTIDE SEQUENCE</scope>
    <source>
        <strain evidence="14">K16</strain>
    </source>
</reference>
<reference evidence="14" key="1">
    <citation type="submission" date="2020-06" db="EMBL/GenBank/DDBJ databases">
        <authorList>
            <person name="Li T."/>
            <person name="Hu X."/>
            <person name="Zhang T."/>
            <person name="Song X."/>
            <person name="Zhang H."/>
            <person name="Dai N."/>
            <person name="Sheng W."/>
            <person name="Hou X."/>
            <person name="Wei L."/>
        </authorList>
    </citation>
    <scope>NUCLEOTIDE SEQUENCE</scope>
    <source>
        <strain evidence="14">K16</strain>
        <tissue evidence="14">Leaf</tissue>
    </source>
</reference>
<comment type="similarity">
    <text evidence="3 13">Belongs to the cytochrome P450 family.</text>
</comment>
<evidence type="ECO:0000256" key="13">
    <source>
        <dbReference type="RuleBase" id="RU000461"/>
    </source>
</evidence>
<dbReference type="InterPro" id="IPR001128">
    <property type="entry name" value="Cyt_P450"/>
</dbReference>
<keyword evidence="11" id="KW-0472">Membrane</keyword>
<dbReference type="GO" id="GO:0016020">
    <property type="term" value="C:membrane"/>
    <property type="evidence" value="ECO:0007669"/>
    <property type="project" value="UniProtKB-SubCell"/>
</dbReference>
<dbReference type="EMBL" id="JACGWL010000005">
    <property type="protein sequence ID" value="KAK4402475.1"/>
    <property type="molecule type" value="Genomic_DNA"/>
</dbReference>
<dbReference type="Proteomes" id="UP001289374">
    <property type="component" value="Unassembled WGS sequence"/>
</dbReference>
<evidence type="ECO:0000256" key="8">
    <source>
        <dbReference type="ARBA" id="ARBA00023002"/>
    </source>
</evidence>
<evidence type="ECO:0000256" key="3">
    <source>
        <dbReference type="ARBA" id="ARBA00010617"/>
    </source>
</evidence>
<dbReference type="InterPro" id="IPR036396">
    <property type="entry name" value="Cyt_P450_sf"/>
</dbReference>
<dbReference type="GO" id="GO:0005506">
    <property type="term" value="F:iron ion binding"/>
    <property type="evidence" value="ECO:0007669"/>
    <property type="project" value="InterPro"/>
</dbReference>
<protein>
    <submittedName>
        <fullName evidence="14">Cytochrome</fullName>
    </submittedName>
</protein>
<gene>
    <name evidence="14" type="ORF">Sango_0988200</name>
</gene>
<evidence type="ECO:0000256" key="10">
    <source>
        <dbReference type="ARBA" id="ARBA00023033"/>
    </source>
</evidence>
<evidence type="ECO:0000256" key="5">
    <source>
        <dbReference type="ARBA" id="ARBA00022692"/>
    </source>
</evidence>
<comment type="caution">
    <text evidence="14">The sequence shown here is derived from an EMBL/GenBank/DDBJ whole genome shotgun (WGS) entry which is preliminary data.</text>
</comment>
<evidence type="ECO:0000256" key="6">
    <source>
        <dbReference type="ARBA" id="ARBA00022723"/>
    </source>
</evidence>
<name>A0AAE1WZD4_9LAMI</name>
<keyword evidence="4 12" id="KW-0349">Heme</keyword>
<keyword evidence="15" id="KW-1185">Reference proteome</keyword>
<dbReference type="GO" id="GO:0004497">
    <property type="term" value="F:monooxygenase activity"/>
    <property type="evidence" value="ECO:0007669"/>
    <property type="project" value="UniProtKB-KW"/>
</dbReference>
<organism evidence="14 15">
    <name type="scientific">Sesamum angolense</name>
    <dbReference type="NCBI Taxonomy" id="2727404"/>
    <lineage>
        <taxon>Eukaryota</taxon>
        <taxon>Viridiplantae</taxon>
        <taxon>Streptophyta</taxon>
        <taxon>Embryophyta</taxon>
        <taxon>Tracheophyta</taxon>
        <taxon>Spermatophyta</taxon>
        <taxon>Magnoliopsida</taxon>
        <taxon>eudicotyledons</taxon>
        <taxon>Gunneridae</taxon>
        <taxon>Pentapetalae</taxon>
        <taxon>asterids</taxon>
        <taxon>lamiids</taxon>
        <taxon>Lamiales</taxon>
        <taxon>Pedaliaceae</taxon>
        <taxon>Sesamum</taxon>
    </lineage>
</organism>
<dbReference type="InterPro" id="IPR017972">
    <property type="entry name" value="Cyt_P450_CS"/>
</dbReference>
<dbReference type="PROSITE" id="PS00086">
    <property type="entry name" value="CYTOCHROME_P450"/>
    <property type="match status" value="1"/>
</dbReference>
<evidence type="ECO:0000256" key="2">
    <source>
        <dbReference type="ARBA" id="ARBA00004167"/>
    </source>
</evidence>
<dbReference type="FunFam" id="1.10.630.10:FF:000043">
    <property type="entry name" value="Cytochrome P450 99A2"/>
    <property type="match status" value="1"/>
</dbReference>
<comment type="subcellular location">
    <subcellularLocation>
        <location evidence="2">Membrane</location>
        <topology evidence="2">Single-pass membrane protein</topology>
    </subcellularLocation>
</comment>
<dbReference type="PANTHER" id="PTHR47955">
    <property type="entry name" value="CYTOCHROME P450 FAMILY 71 PROTEIN"/>
    <property type="match status" value="1"/>
</dbReference>
<keyword evidence="9 12" id="KW-0408">Iron</keyword>
<dbReference type="PRINTS" id="PR00385">
    <property type="entry name" value="P450"/>
</dbReference>
<proteinExistence type="inferred from homology"/>
<accession>A0AAE1WZD4</accession>